<comment type="caution">
    <text evidence="2">The sequence shown here is derived from an EMBL/GenBank/DDBJ whole genome shotgun (WGS) entry which is preliminary data.</text>
</comment>
<keyword evidence="3" id="KW-1185">Reference proteome</keyword>
<keyword evidence="1" id="KW-0472">Membrane</keyword>
<evidence type="ECO:0000313" key="3">
    <source>
        <dbReference type="Proteomes" id="UP000292262"/>
    </source>
</evidence>
<dbReference type="RefSeq" id="WP_130284687.1">
    <property type="nucleotide sequence ID" value="NZ_SGXE01000001.1"/>
</dbReference>
<sequence length="156" mass="17283">MLKGKKGLYILLPLVLLIWGAIIYQVVDAFADEDPILTNAAIVNVKDIKVNERKAFTLSTVDRDPFLGTVYKPKKVTPSPTRRPKATSISWPSIQYKGVVSNGDATQAIFLVSINGTDQLMQLGETMADITLVNGDQQKIKTRYKGKIKEFTILSN</sequence>
<dbReference type="Proteomes" id="UP000292262">
    <property type="component" value="Unassembled WGS sequence"/>
</dbReference>
<gene>
    <name evidence="2" type="ORF">EV197_0007</name>
</gene>
<protein>
    <submittedName>
        <fullName evidence="2">Uncharacterized protein</fullName>
    </submittedName>
</protein>
<name>A0A4Q7PF70_9FLAO</name>
<dbReference type="AlphaFoldDB" id="A0A4Q7PF70"/>
<dbReference type="OrthoDB" id="676730at2"/>
<evidence type="ECO:0000313" key="2">
    <source>
        <dbReference type="EMBL" id="RZS98807.1"/>
    </source>
</evidence>
<dbReference type="EMBL" id="SGXE01000001">
    <property type="protein sequence ID" value="RZS98807.1"/>
    <property type="molecule type" value="Genomic_DNA"/>
</dbReference>
<feature type="transmembrane region" description="Helical" evidence="1">
    <location>
        <begin position="7"/>
        <end position="27"/>
    </location>
</feature>
<keyword evidence="1" id="KW-1133">Transmembrane helix</keyword>
<proteinExistence type="predicted"/>
<reference evidence="2 3" key="1">
    <citation type="submission" date="2019-02" db="EMBL/GenBank/DDBJ databases">
        <title>Genomic Encyclopedia of Type Strains, Phase IV (KMG-IV): sequencing the most valuable type-strain genomes for metagenomic binning, comparative biology and taxonomic classification.</title>
        <authorList>
            <person name="Goeker M."/>
        </authorList>
    </citation>
    <scope>NUCLEOTIDE SEQUENCE [LARGE SCALE GENOMIC DNA]</scope>
    <source>
        <strain evidence="2 3">DSM 17196</strain>
    </source>
</reference>
<organism evidence="2 3">
    <name type="scientific">Aquimarina brevivitae</name>
    <dbReference type="NCBI Taxonomy" id="323412"/>
    <lineage>
        <taxon>Bacteria</taxon>
        <taxon>Pseudomonadati</taxon>
        <taxon>Bacteroidota</taxon>
        <taxon>Flavobacteriia</taxon>
        <taxon>Flavobacteriales</taxon>
        <taxon>Flavobacteriaceae</taxon>
        <taxon>Aquimarina</taxon>
    </lineage>
</organism>
<evidence type="ECO:0000256" key="1">
    <source>
        <dbReference type="SAM" id="Phobius"/>
    </source>
</evidence>
<accession>A0A4Q7PF70</accession>
<keyword evidence="1" id="KW-0812">Transmembrane</keyword>